<evidence type="ECO:0000313" key="4">
    <source>
        <dbReference type="EMBL" id="CAF1324633.1"/>
    </source>
</evidence>
<gene>
    <name evidence="4" type="ORF">EDS130_LOCUS31855</name>
    <name evidence="3" type="ORF">XAT740_LOCUS3046</name>
</gene>
<feature type="signal peptide" evidence="2">
    <location>
        <begin position="1"/>
        <end position="19"/>
    </location>
</feature>
<evidence type="ECO:0000256" key="1">
    <source>
        <dbReference type="SAM" id="Phobius"/>
    </source>
</evidence>
<evidence type="ECO:0000256" key="2">
    <source>
        <dbReference type="SAM" id="SignalP"/>
    </source>
</evidence>
<feature type="chain" id="PRO_5036223003" evidence="2">
    <location>
        <begin position="20"/>
        <end position="164"/>
    </location>
</feature>
<reference evidence="3" key="1">
    <citation type="submission" date="2021-02" db="EMBL/GenBank/DDBJ databases">
        <authorList>
            <person name="Nowell W R."/>
        </authorList>
    </citation>
    <scope>NUCLEOTIDE SEQUENCE</scope>
</reference>
<accession>A0A813T0Y3</accession>
<keyword evidence="1" id="KW-0812">Transmembrane</keyword>
<organism evidence="3 5">
    <name type="scientific">Adineta ricciae</name>
    <name type="common">Rotifer</name>
    <dbReference type="NCBI Taxonomy" id="249248"/>
    <lineage>
        <taxon>Eukaryota</taxon>
        <taxon>Metazoa</taxon>
        <taxon>Spiralia</taxon>
        <taxon>Gnathifera</taxon>
        <taxon>Rotifera</taxon>
        <taxon>Eurotatoria</taxon>
        <taxon>Bdelloidea</taxon>
        <taxon>Adinetida</taxon>
        <taxon>Adinetidae</taxon>
        <taxon>Adineta</taxon>
    </lineage>
</organism>
<dbReference type="EMBL" id="CAJNOR010000113">
    <property type="protein sequence ID" value="CAF0802493.1"/>
    <property type="molecule type" value="Genomic_DNA"/>
</dbReference>
<dbReference type="EMBL" id="CAJNOJ010000238">
    <property type="protein sequence ID" value="CAF1324633.1"/>
    <property type="molecule type" value="Genomic_DNA"/>
</dbReference>
<dbReference type="Proteomes" id="UP000663828">
    <property type="component" value="Unassembled WGS sequence"/>
</dbReference>
<feature type="transmembrane region" description="Helical" evidence="1">
    <location>
        <begin position="141"/>
        <end position="163"/>
    </location>
</feature>
<keyword evidence="5" id="KW-1185">Reference proteome</keyword>
<dbReference type="AlphaFoldDB" id="A0A813T0Y3"/>
<comment type="caution">
    <text evidence="3">The sequence shown here is derived from an EMBL/GenBank/DDBJ whole genome shotgun (WGS) entry which is preliminary data.</text>
</comment>
<dbReference type="Proteomes" id="UP000663852">
    <property type="component" value="Unassembled WGS sequence"/>
</dbReference>
<keyword evidence="1" id="KW-0472">Membrane</keyword>
<name>A0A813T0Y3_ADIRI</name>
<keyword evidence="1" id="KW-1133">Transmembrane helix</keyword>
<keyword evidence="2" id="KW-0732">Signal</keyword>
<evidence type="ECO:0000313" key="3">
    <source>
        <dbReference type="EMBL" id="CAF0802493.1"/>
    </source>
</evidence>
<proteinExistence type="predicted"/>
<protein>
    <submittedName>
        <fullName evidence="3">Uncharacterized protein</fullName>
    </submittedName>
</protein>
<evidence type="ECO:0000313" key="5">
    <source>
        <dbReference type="Proteomes" id="UP000663828"/>
    </source>
</evidence>
<dbReference type="OrthoDB" id="10519663at2759"/>
<sequence>MARCVTLLLFFVFTLSAIAHLFLQYKNTQCGKTRGQTSYLSWFTASWPYVAAYTVIKYVIPHVLTLLSLGPVGIIPRSITTWIQSMYGLSCMFSILQLIVARDGVSNPATQSAMVGQEFQVFKIFFRTDDHITQCVKYYEGLLACLNVFDLTVIVVFFCYWLLR</sequence>